<dbReference type="InterPro" id="IPR036388">
    <property type="entry name" value="WH-like_DNA-bd_sf"/>
</dbReference>
<evidence type="ECO:0000256" key="2">
    <source>
        <dbReference type="ARBA" id="ARBA00023015"/>
    </source>
</evidence>
<dbReference type="InterPro" id="IPR005119">
    <property type="entry name" value="LysR_subst-bd"/>
</dbReference>
<name>A0A158CJ12_9BURK</name>
<dbReference type="InterPro" id="IPR058163">
    <property type="entry name" value="LysR-type_TF_proteobact-type"/>
</dbReference>
<proteinExistence type="inferred from homology"/>
<dbReference type="Pfam" id="PF03466">
    <property type="entry name" value="LysR_substrate"/>
    <property type="match status" value="1"/>
</dbReference>
<dbReference type="GO" id="GO:0043565">
    <property type="term" value="F:sequence-specific DNA binding"/>
    <property type="evidence" value="ECO:0007669"/>
    <property type="project" value="TreeGrafter"/>
</dbReference>
<dbReference type="FunFam" id="3.40.190.290:FF:000001">
    <property type="entry name" value="Transcriptional regulator, LysR family"/>
    <property type="match status" value="1"/>
</dbReference>
<evidence type="ECO:0000256" key="4">
    <source>
        <dbReference type="ARBA" id="ARBA00023163"/>
    </source>
</evidence>
<protein>
    <submittedName>
        <fullName evidence="6">LysR family transcriptional regulator</fullName>
    </submittedName>
</protein>
<reference evidence="7" key="1">
    <citation type="submission" date="2016-01" db="EMBL/GenBank/DDBJ databases">
        <authorList>
            <person name="Peeters Charlotte."/>
        </authorList>
    </citation>
    <scope>NUCLEOTIDE SEQUENCE [LARGE SCALE GENOMIC DNA]</scope>
</reference>
<dbReference type="Proteomes" id="UP000054624">
    <property type="component" value="Unassembled WGS sequence"/>
</dbReference>
<feature type="domain" description="HTH lysR-type" evidence="5">
    <location>
        <begin position="5"/>
        <end position="62"/>
    </location>
</feature>
<dbReference type="STRING" id="1777137.AWB76_05627"/>
<dbReference type="SUPFAM" id="SSF46785">
    <property type="entry name" value="Winged helix' DNA-binding domain"/>
    <property type="match status" value="1"/>
</dbReference>
<comment type="similarity">
    <text evidence="1">Belongs to the LysR transcriptional regulatory family.</text>
</comment>
<dbReference type="FunFam" id="1.10.10.10:FF:000001">
    <property type="entry name" value="LysR family transcriptional regulator"/>
    <property type="match status" value="1"/>
</dbReference>
<dbReference type="Gene3D" id="1.10.10.10">
    <property type="entry name" value="Winged helix-like DNA-binding domain superfamily/Winged helix DNA-binding domain"/>
    <property type="match status" value="1"/>
</dbReference>
<dbReference type="Gene3D" id="3.40.190.290">
    <property type="match status" value="1"/>
</dbReference>
<keyword evidence="7" id="KW-1185">Reference proteome</keyword>
<dbReference type="InterPro" id="IPR000847">
    <property type="entry name" value="LysR_HTH_N"/>
</dbReference>
<keyword evidence="4" id="KW-0804">Transcription</keyword>
<dbReference type="Pfam" id="PF00126">
    <property type="entry name" value="HTH_1"/>
    <property type="match status" value="1"/>
</dbReference>
<dbReference type="SUPFAM" id="SSF53850">
    <property type="entry name" value="Periplasmic binding protein-like II"/>
    <property type="match status" value="1"/>
</dbReference>
<gene>
    <name evidence="6" type="ORF">AWB76_05627</name>
</gene>
<keyword evidence="2" id="KW-0805">Transcription regulation</keyword>
<sequence>MNNELYLRDLRVLCTVARRGSFIAAAAELGTSPPYVSKRIAALEAMWGVQLFHRTTRRVAVTEDGDIAYNRARRILEEVEEMNDLLAGGEREPRGMLRISTSLRLGRLHITPILSMLRTRYAELDIWLELVDRRVDLAGENFDLDVRVGDVQEASVIPHKIAESTRVLCASPRYVESRGAPRSLPDLVQHDCLAFRDRQQAFGVWQLTGPNGTEAVKVTGPMASNQSDIVREWALDGHGIIMASEWDVADSIESGALIRILPEYSRPADVWAVSTARSSASAKVRVAVDFLRQQLSDGPFALRRLL</sequence>
<dbReference type="EMBL" id="FCOI02000024">
    <property type="protein sequence ID" value="SAK82353.1"/>
    <property type="molecule type" value="Genomic_DNA"/>
</dbReference>
<organism evidence="6 7">
    <name type="scientific">Caballeronia temeraria</name>
    <dbReference type="NCBI Taxonomy" id="1777137"/>
    <lineage>
        <taxon>Bacteria</taxon>
        <taxon>Pseudomonadati</taxon>
        <taxon>Pseudomonadota</taxon>
        <taxon>Betaproteobacteria</taxon>
        <taxon>Burkholderiales</taxon>
        <taxon>Burkholderiaceae</taxon>
        <taxon>Caballeronia</taxon>
    </lineage>
</organism>
<dbReference type="PANTHER" id="PTHR30537:SF5">
    <property type="entry name" value="HTH-TYPE TRANSCRIPTIONAL ACTIVATOR TTDR-RELATED"/>
    <property type="match status" value="1"/>
</dbReference>
<keyword evidence="3" id="KW-0238">DNA-binding</keyword>
<evidence type="ECO:0000256" key="3">
    <source>
        <dbReference type="ARBA" id="ARBA00023125"/>
    </source>
</evidence>
<dbReference type="GO" id="GO:0003700">
    <property type="term" value="F:DNA-binding transcription factor activity"/>
    <property type="evidence" value="ECO:0007669"/>
    <property type="project" value="InterPro"/>
</dbReference>
<evidence type="ECO:0000256" key="1">
    <source>
        <dbReference type="ARBA" id="ARBA00009437"/>
    </source>
</evidence>
<dbReference type="RefSeq" id="WP_244173471.1">
    <property type="nucleotide sequence ID" value="NZ_FCOI02000024.1"/>
</dbReference>
<dbReference type="GO" id="GO:0006351">
    <property type="term" value="P:DNA-templated transcription"/>
    <property type="evidence" value="ECO:0007669"/>
    <property type="project" value="TreeGrafter"/>
</dbReference>
<dbReference type="AlphaFoldDB" id="A0A158CJ12"/>
<evidence type="ECO:0000313" key="6">
    <source>
        <dbReference type="EMBL" id="SAK82353.1"/>
    </source>
</evidence>
<evidence type="ECO:0000259" key="5">
    <source>
        <dbReference type="PROSITE" id="PS50931"/>
    </source>
</evidence>
<evidence type="ECO:0000313" key="7">
    <source>
        <dbReference type="Proteomes" id="UP000054624"/>
    </source>
</evidence>
<dbReference type="PROSITE" id="PS50931">
    <property type="entry name" value="HTH_LYSR"/>
    <property type="match status" value="1"/>
</dbReference>
<dbReference type="PANTHER" id="PTHR30537">
    <property type="entry name" value="HTH-TYPE TRANSCRIPTIONAL REGULATOR"/>
    <property type="match status" value="1"/>
</dbReference>
<accession>A0A158CJ12</accession>
<dbReference type="InterPro" id="IPR036390">
    <property type="entry name" value="WH_DNA-bd_sf"/>
</dbReference>